<protein>
    <submittedName>
        <fullName evidence="3">Transporter substrate-binding domain-containing protein</fullName>
    </submittedName>
</protein>
<dbReference type="Gene3D" id="3.40.190.10">
    <property type="entry name" value="Periplasmic binding protein-like II"/>
    <property type="match status" value="2"/>
</dbReference>
<dbReference type="EMBL" id="RXMA01000001">
    <property type="protein sequence ID" value="RTR24455.1"/>
    <property type="molecule type" value="Genomic_DNA"/>
</dbReference>
<sequence>MTKWLVLLLGLAFTAPAHSQTVVRVGYFDYPPTIATDKAGKPYGPLVEIWEKHLAPRGGFTVQWVGPEPFARLLDSARKGDIDAWCQLFPNKERREWFDFPTIPIGSFNQVIWVRQDNPMTEITSVDDIKGKPIGKLLAGFLPPFMEDNIGSLVLQEHGGSDAPVVAVRKLLLDRLWGLYFVYGDSIRYAAAKEGVLDRIKALPIRIGDPDQPIYTAMHRGIAADKKAMILKALEASQGAYSYKALADDFIAHAKEHIGR</sequence>
<dbReference type="InterPro" id="IPR001638">
    <property type="entry name" value="Solute-binding_3/MltF_N"/>
</dbReference>
<feature type="signal peptide" evidence="1">
    <location>
        <begin position="1"/>
        <end position="19"/>
    </location>
</feature>
<keyword evidence="1" id="KW-0732">Signal</keyword>
<name>A0A3S0L1L0_9PROT</name>
<dbReference type="Pfam" id="PF00497">
    <property type="entry name" value="SBP_bac_3"/>
    <property type="match status" value="1"/>
</dbReference>
<dbReference type="AlphaFoldDB" id="A0A3S0L1L0"/>
<keyword evidence="4" id="KW-1185">Reference proteome</keyword>
<dbReference type="OrthoDB" id="6192933at2"/>
<evidence type="ECO:0000313" key="3">
    <source>
        <dbReference type="EMBL" id="RTR24455.1"/>
    </source>
</evidence>
<dbReference type="Proteomes" id="UP000277007">
    <property type="component" value="Unassembled WGS sequence"/>
</dbReference>
<dbReference type="RefSeq" id="WP_126611402.1">
    <property type="nucleotide sequence ID" value="NZ_JBHUCY010000008.1"/>
</dbReference>
<gene>
    <name evidence="3" type="ORF">EJ903_01435</name>
</gene>
<evidence type="ECO:0000256" key="1">
    <source>
        <dbReference type="SAM" id="SignalP"/>
    </source>
</evidence>
<feature type="domain" description="Solute-binding protein family 3/N-terminal" evidence="2">
    <location>
        <begin position="29"/>
        <end position="218"/>
    </location>
</feature>
<evidence type="ECO:0000313" key="4">
    <source>
        <dbReference type="Proteomes" id="UP000277007"/>
    </source>
</evidence>
<feature type="chain" id="PRO_5018713714" evidence="1">
    <location>
        <begin position="20"/>
        <end position="260"/>
    </location>
</feature>
<evidence type="ECO:0000259" key="2">
    <source>
        <dbReference type="Pfam" id="PF00497"/>
    </source>
</evidence>
<reference evidence="3 4" key="1">
    <citation type="submission" date="2018-12" db="EMBL/GenBank/DDBJ databases">
        <authorList>
            <person name="Yang Y."/>
        </authorList>
    </citation>
    <scope>NUCLEOTIDE SEQUENCE [LARGE SCALE GENOMIC DNA]</scope>
    <source>
        <strain evidence="3 4">L-25-5w-1</strain>
    </source>
</reference>
<accession>A0A3S0L1L0</accession>
<proteinExistence type="predicted"/>
<dbReference type="SUPFAM" id="SSF53850">
    <property type="entry name" value="Periplasmic binding protein-like II"/>
    <property type="match status" value="1"/>
</dbReference>
<organism evidence="3 4">
    <name type="scientific">Azospirillum griseum</name>
    <dbReference type="NCBI Taxonomy" id="2496639"/>
    <lineage>
        <taxon>Bacteria</taxon>
        <taxon>Pseudomonadati</taxon>
        <taxon>Pseudomonadota</taxon>
        <taxon>Alphaproteobacteria</taxon>
        <taxon>Rhodospirillales</taxon>
        <taxon>Azospirillaceae</taxon>
        <taxon>Azospirillum</taxon>
    </lineage>
</organism>
<comment type="caution">
    <text evidence="3">The sequence shown here is derived from an EMBL/GenBank/DDBJ whole genome shotgun (WGS) entry which is preliminary data.</text>
</comment>